<reference evidence="2 3" key="1">
    <citation type="submission" date="2019-05" db="EMBL/GenBank/DDBJ databases">
        <authorList>
            <person name="Schori C."/>
            <person name="Ahrens C."/>
        </authorList>
    </citation>
    <scope>NUCLEOTIDE SEQUENCE [LARGE SCALE GENOMIC DNA]</scope>
    <source>
        <strain evidence="2 3">DSM 10702</strain>
    </source>
</reference>
<protein>
    <recommendedName>
        <fullName evidence="4">GGDEF domain-containing protein</fullName>
    </recommendedName>
</protein>
<dbReference type="Proteomes" id="UP000515243">
    <property type="component" value="Chromosome 1"/>
</dbReference>
<evidence type="ECO:0000256" key="1">
    <source>
        <dbReference type="SAM" id="Phobius"/>
    </source>
</evidence>
<gene>
    <name evidence="2" type="ORF">FF104_06785</name>
</gene>
<proteinExistence type="predicted"/>
<feature type="transmembrane region" description="Helical" evidence="1">
    <location>
        <begin position="21"/>
        <end position="42"/>
    </location>
</feature>
<keyword evidence="1" id="KW-0472">Membrane</keyword>
<evidence type="ECO:0000313" key="3">
    <source>
        <dbReference type="Proteomes" id="UP000515243"/>
    </source>
</evidence>
<dbReference type="RefSeq" id="WP_033127915.1">
    <property type="nucleotide sequence ID" value="NZ_AP019716.1"/>
</dbReference>
<sequence length="241" mass="28131">MIKRRDRNKLNKGQIVDILRSVTMLNLLLCIMTITLILYEAIKHKSMILYLLVGLIVCIILSDKVRYMLKENHESTKIKNMNSIIEKENIDNWEFELYNCKDNISGLYNSVFLENILGKINKEKFIPTTIAVFYIKGLSCLMEEEEKKKAIFKAADIVIKNKLKNNIACLSKSSSIILFFINYNKNNSVSIIEKICHEFNELYAENDLTMIYGFEEISSKDEIIYKMYGEILQNIHLSIFK</sequence>
<keyword evidence="1" id="KW-0812">Transmembrane</keyword>
<keyword evidence="1" id="KW-1133">Transmembrane helix</keyword>
<dbReference type="GeneID" id="92943857"/>
<dbReference type="AlphaFoldDB" id="A0AAP9UDT7"/>
<accession>A0AAP9UDT7</accession>
<evidence type="ECO:0008006" key="4">
    <source>
        <dbReference type="Google" id="ProtNLM"/>
    </source>
</evidence>
<dbReference type="KEGG" id="cbut:ATN24_08430"/>
<evidence type="ECO:0000313" key="2">
    <source>
        <dbReference type="EMBL" id="QMW90671.1"/>
    </source>
</evidence>
<feature type="transmembrane region" description="Helical" evidence="1">
    <location>
        <begin position="48"/>
        <end position="69"/>
    </location>
</feature>
<name>A0AAP9UDT7_CLOBU</name>
<dbReference type="EMBL" id="CP040626">
    <property type="protein sequence ID" value="QMW90671.1"/>
    <property type="molecule type" value="Genomic_DNA"/>
</dbReference>
<organism evidence="2 3">
    <name type="scientific">Clostridium butyricum</name>
    <dbReference type="NCBI Taxonomy" id="1492"/>
    <lineage>
        <taxon>Bacteria</taxon>
        <taxon>Bacillati</taxon>
        <taxon>Bacillota</taxon>
        <taxon>Clostridia</taxon>
        <taxon>Eubacteriales</taxon>
        <taxon>Clostridiaceae</taxon>
        <taxon>Clostridium</taxon>
    </lineage>
</organism>